<dbReference type="EMBL" id="QJJK01000006">
    <property type="protein sequence ID" value="PXW58077.1"/>
    <property type="molecule type" value="Genomic_DNA"/>
</dbReference>
<dbReference type="Gene3D" id="3.30.110.170">
    <property type="entry name" value="Protein of unknown function (DUF541), domain 1"/>
    <property type="match status" value="1"/>
</dbReference>
<comment type="caution">
    <text evidence="2">The sequence shown here is derived from an EMBL/GenBank/DDBJ whole genome shotgun (WGS) entry which is preliminary data.</text>
</comment>
<dbReference type="RefSeq" id="WP_110375578.1">
    <property type="nucleotide sequence ID" value="NZ_JAHBRY010000001.1"/>
</dbReference>
<dbReference type="GO" id="GO:0006974">
    <property type="term" value="P:DNA damage response"/>
    <property type="evidence" value="ECO:0007669"/>
    <property type="project" value="TreeGrafter"/>
</dbReference>
<dbReference type="InterPro" id="IPR052022">
    <property type="entry name" value="26kDa_periplasmic_antigen"/>
</dbReference>
<evidence type="ECO:0008006" key="4">
    <source>
        <dbReference type="Google" id="ProtNLM"/>
    </source>
</evidence>
<keyword evidence="3" id="KW-1185">Reference proteome</keyword>
<feature type="chain" id="PRO_5016081510" description="SIMPL domain-containing protein" evidence="1">
    <location>
        <begin position="23"/>
        <end position="246"/>
    </location>
</feature>
<name>A0A2V3U5X7_9HYPH</name>
<accession>A0A2V3U5X7</accession>
<dbReference type="AlphaFoldDB" id="A0A2V3U5X7"/>
<organism evidence="2 3">
    <name type="scientific">Chelatococcus asaccharovorans</name>
    <dbReference type="NCBI Taxonomy" id="28210"/>
    <lineage>
        <taxon>Bacteria</taxon>
        <taxon>Pseudomonadati</taxon>
        <taxon>Pseudomonadota</taxon>
        <taxon>Alphaproteobacteria</taxon>
        <taxon>Hyphomicrobiales</taxon>
        <taxon>Chelatococcaceae</taxon>
        <taxon>Chelatococcus</taxon>
    </lineage>
</organism>
<evidence type="ECO:0000256" key="1">
    <source>
        <dbReference type="SAM" id="SignalP"/>
    </source>
</evidence>
<dbReference type="Proteomes" id="UP000248021">
    <property type="component" value="Unassembled WGS sequence"/>
</dbReference>
<evidence type="ECO:0000313" key="3">
    <source>
        <dbReference type="Proteomes" id="UP000248021"/>
    </source>
</evidence>
<evidence type="ECO:0000313" key="2">
    <source>
        <dbReference type="EMBL" id="PXW58077.1"/>
    </source>
</evidence>
<feature type="signal peptide" evidence="1">
    <location>
        <begin position="1"/>
        <end position="22"/>
    </location>
</feature>
<proteinExistence type="predicted"/>
<dbReference type="Gene3D" id="3.30.70.2970">
    <property type="entry name" value="Protein of unknown function (DUF541), domain 2"/>
    <property type="match status" value="1"/>
</dbReference>
<dbReference type="PANTHER" id="PTHR34387">
    <property type="entry name" value="SLR1258 PROTEIN"/>
    <property type="match status" value="1"/>
</dbReference>
<sequence length="246" mass="25823">MHIPARLVFALALIGAVSTANAQDMGANAGQTRSGQITIVGEGRVSAAPDMATLSTNVVTAAKSAREATDANTKAMTAVIERFKAAGIEPRDITTSGFSVQPRYVQPKQQDGTIAAPRIDGYEVRNGMTVRVRDLTKLGAVLDTAITAGANQIDGISFDVADPTDLLDKAGTAAVKDARRRAELYAEAAGVKLGRVLVIAEPSLEGPRPMMMAAPRADFAKASAVPIESGERDFSVRIRVTYAIAQ</sequence>
<dbReference type="InterPro" id="IPR007497">
    <property type="entry name" value="SIMPL/DUF541"/>
</dbReference>
<keyword evidence="1" id="KW-0732">Signal</keyword>
<dbReference type="Pfam" id="PF04402">
    <property type="entry name" value="SIMPL"/>
    <property type="match status" value="1"/>
</dbReference>
<gene>
    <name evidence="2" type="ORF">C7450_106253</name>
</gene>
<dbReference type="OrthoDB" id="9813144at2"/>
<dbReference type="PANTHER" id="PTHR34387:SF1">
    <property type="entry name" value="PERIPLASMIC IMMUNOGENIC PROTEIN"/>
    <property type="match status" value="1"/>
</dbReference>
<protein>
    <recommendedName>
        <fullName evidence="4">SIMPL domain-containing protein</fullName>
    </recommendedName>
</protein>
<reference evidence="2 3" key="1">
    <citation type="submission" date="2018-05" db="EMBL/GenBank/DDBJ databases">
        <title>Genomic Encyclopedia of Type Strains, Phase IV (KMG-IV): sequencing the most valuable type-strain genomes for metagenomic binning, comparative biology and taxonomic classification.</title>
        <authorList>
            <person name="Goeker M."/>
        </authorList>
    </citation>
    <scope>NUCLEOTIDE SEQUENCE [LARGE SCALE GENOMIC DNA]</scope>
    <source>
        <strain evidence="2 3">DSM 6462</strain>
    </source>
</reference>